<accession>A0A4P5P839</accession>
<keyword evidence="4" id="KW-1185">Reference proteome</keyword>
<feature type="domain" description="AB hydrolase-1" evidence="2">
    <location>
        <begin position="19"/>
        <end position="136"/>
    </location>
</feature>
<dbReference type="InterPro" id="IPR029058">
    <property type="entry name" value="AB_hydrolase_fold"/>
</dbReference>
<name>A0A4P5P839_9ENTE</name>
<dbReference type="OrthoDB" id="252464at2"/>
<sequence length="219" mass="25014">MIIQANEVSLFYQKVGSGKPLLLLHGNGEDHQIFDELSAKLAKHYTVYALDSRNHGQSQKTADYSYETMTEDLFHFIEALNLSSVDLLGFSDGAIIGLMLAMKSPERIRRMALLGVNLSPEDFIDEEYQAIKEMYQKTRDPLIKLMLEQPQLALEDVRTVNLPILLIHGEHDLFKPTVYPRLKEALPQAEVKVMLGHDHDSYITHQDLLFPDLLDFFEA</sequence>
<evidence type="ECO:0000313" key="4">
    <source>
        <dbReference type="Proteomes" id="UP000290567"/>
    </source>
</evidence>
<dbReference type="Gene3D" id="3.40.50.1820">
    <property type="entry name" value="alpha/beta hydrolase"/>
    <property type="match status" value="2"/>
</dbReference>
<dbReference type="SUPFAM" id="SSF53474">
    <property type="entry name" value="alpha/beta-Hydrolases"/>
    <property type="match status" value="1"/>
</dbReference>
<dbReference type="InterPro" id="IPR000073">
    <property type="entry name" value="AB_hydrolase_1"/>
</dbReference>
<organism evidence="3 4">
    <name type="scientific">Enterococcus florum</name>
    <dbReference type="NCBI Taxonomy" id="2480627"/>
    <lineage>
        <taxon>Bacteria</taxon>
        <taxon>Bacillati</taxon>
        <taxon>Bacillota</taxon>
        <taxon>Bacilli</taxon>
        <taxon>Lactobacillales</taxon>
        <taxon>Enterococcaceae</taxon>
        <taxon>Enterococcus</taxon>
    </lineage>
</organism>
<keyword evidence="1 3" id="KW-0378">Hydrolase</keyword>
<dbReference type="PANTHER" id="PTHR43798">
    <property type="entry name" value="MONOACYLGLYCEROL LIPASE"/>
    <property type="match status" value="1"/>
</dbReference>
<protein>
    <submittedName>
        <fullName evidence="3">Alpha/beta hydrolase</fullName>
    </submittedName>
</protein>
<comment type="caution">
    <text evidence="3">The sequence shown here is derived from an EMBL/GenBank/DDBJ whole genome shotgun (WGS) entry which is preliminary data.</text>
</comment>
<reference evidence="4" key="1">
    <citation type="submission" date="2019-02" db="EMBL/GenBank/DDBJ databases">
        <title>Draft genome sequence of Enterococcus sp. Gos25-1.</title>
        <authorList>
            <person name="Tanaka N."/>
            <person name="Shiwa Y."/>
            <person name="Fujita N."/>
        </authorList>
    </citation>
    <scope>NUCLEOTIDE SEQUENCE [LARGE SCALE GENOMIC DNA]</scope>
    <source>
        <strain evidence="4">Gos25-1</strain>
    </source>
</reference>
<dbReference type="Proteomes" id="UP000290567">
    <property type="component" value="Unassembled WGS sequence"/>
</dbReference>
<dbReference type="PANTHER" id="PTHR43798:SF31">
    <property type="entry name" value="AB HYDROLASE SUPERFAMILY PROTEIN YCLE"/>
    <property type="match status" value="1"/>
</dbReference>
<dbReference type="InterPro" id="IPR050266">
    <property type="entry name" value="AB_hydrolase_sf"/>
</dbReference>
<evidence type="ECO:0000313" key="3">
    <source>
        <dbReference type="EMBL" id="GCF94137.1"/>
    </source>
</evidence>
<proteinExistence type="predicted"/>
<dbReference type="AlphaFoldDB" id="A0A4P5P839"/>
<dbReference type="GO" id="GO:0016020">
    <property type="term" value="C:membrane"/>
    <property type="evidence" value="ECO:0007669"/>
    <property type="project" value="TreeGrafter"/>
</dbReference>
<gene>
    <name evidence="3" type="ORF">NRIC_20280</name>
</gene>
<dbReference type="EMBL" id="BJCC01000015">
    <property type="protein sequence ID" value="GCF94137.1"/>
    <property type="molecule type" value="Genomic_DNA"/>
</dbReference>
<dbReference type="RefSeq" id="WP_146622577.1">
    <property type="nucleotide sequence ID" value="NZ_BJCC01000015.1"/>
</dbReference>
<dbReference type="Pfam" id="PF00561">
    <property type="entry name" value="Abhydrolase_1"/>
    <property type="match status" value="1"/>
</dbReference>
<dbReference type="GO" id="GO:0016787">
    <property type="term" value="F:hydrolase activity"/>
    <property type="evidence" value="ECO:0007669"/>
    <property type="project" value="UniProtKB-KW"/>
</dbReference>
<evidence type="ECO:0000256" key="1">
    <source>
        <dbReference type="ARBA" id="ARBA00022801"/>
    </source>
</evidence>
<evidence type="ECO:0000259" key="2">
    <source>
        <dbReference type="Pfam" id="PF00561"/>
    </source>
</evidence>